<evidence type="ECO:0000313" key="4">
    <source>
        <dbReference type="Proteomes" id="UP000539313"/>
    </source>
</evidence>
<keyword evidence="2" id="KW-1133">Transmembrane helix</keyword>
<keyword evidence="4" id="KW-1185">Reference proteome</keyword>
<dbReference type="EMBL" id="JACJII010000001">
    <property type="protein sequence ID" value="MBA9004791.1"/>
    <property type="molecule type" value="Genomic_DNA"/>
</dbReference>
<gene>
    <name evidence="3" type="ORF">HNR21_003673</name>
</gene>
<evidence type="ECO:0000256" key="2">
    <source>
        <dbReference type="SAM" id="Phobius"/>
    </source>
</evidence>
<reference evidence="3 4" key="1">
    <citation type="submission" date="2020-08" db="EMBL/GenBank/DDBJ databases">
        <title>Sequencing the genomes of 1000 actinobacteria strains.</title>
        <authorList>
            <person name="Klenk H.-P."/>
        </authorList>
    </citation>
    <scope>NUCLEOTIDE SEQUENCE [LARGE SCALE GENOMIC DNA]</scope>
    <source>
        <strain evidence="3 4">DSM 45823</strain>
    </source>
</reference>
<accession>A0A7W3MZJ8</accession>
<feature type="compositionally biased region" description="Basic and acidic residues" evidence="1">
    <location>
        <begin position="84"/>
        <end position="94"/>
    </location>
</feature>
<dbReference type="AlphaFoldDB" id="A0A7W3MZJ8"/>
<dbReference type="Proteomes" id="UP000539313">
    <property type="component" value="Unassembled WGS sequence"/>
</dbReference>
<evidence type="ECO:0000256" key="1">
    <source>
        <dbReference type="SAM" id="MobiDB-lite"/>
    </source>
</evidence>
<protein>
    <submittedName>
        <fullName evidence="3">Uncharacterized protein</fullName>
    </submittedName>
</protein>
<feature type="compositionally biased region" description="Pro residues" evidence="1">
    <location>
        <begin position="150"/>
        <end position="172"/>
    </location>
</feature>
<sequence length="424" mass="46421">MNRLIADATGTGWIRRALGWGCGSLVFAVLAAALVLVHVRPAHADPRQEREHRPHRCEEFGRMFGPRAEEACLEVWRSPQRDSWDDRRYGPDYRRRGRLPREWWPPQRGMPQPGDVPQDRDEGAVTVPAAPAAPAAPEPPRTQRPKRIPRPAPSHTVPPPRPQGTPSVPAPPRAIVEKAPLTLPPMPLLGLLMLLLPVAAIGLTVRQRTLAAASGSGTLTLPPLPAPVAPVSYTKVPDPFAVPVLALSGQGVTGAVRMITLATLERASEPVLVVLPRADATVLFGLAEDELLDEPLDRLFLPGTLDAALAYLETELSIRDNSAPTGREPRLLLVADCERETGRVKALLARHPGAFSAILLGDWPDDQVTVAEDGTVRMPPALAGRLPVRFPTMSRAQARHRLDALVRQARRKSRAVRHRRRPRR</sequence>
<keyword evidence="2" id="KW-0812">Transmembrane</keyword>
<dbReference type="RefSeq" id="WP_182706132.1">
    <property type="nucleotide sequence ID" value="NZ_JACJII010000001.1"/>
</dbReference>
<feature type="region of interest" description="Disordered" evidence="1">
    <location>
        <begin position="84"/>
        <end position="172"/>
    </location>
</feature>
<proteinExistence type="predicted"/>
<name>A0A7W3MZJ8_9ACTN</name>
<organism evidence="3 4">
    <name type="scientific">Thermomonospora cellulosilytica</name>
    <dbReference type="NCBI Taxonomy" id="1411118"/>
    <lineage>
        <taxon>Bacteria</taxon>
        <taxon>Bacillati</taxon>
        <taxon>Actinomycetota</taxon>
        <taxon>Actinomycetes</taxon>
        <taxon>Streptosporangiales</taxon>
        <taxon>Thermomonosporaceae</taxon>
        <taxon>Thermomonospora</taxon>
    </lineage>
</organism>
<evidence type="ECO:0000313" key="3">
    <source>
        <dbReference type="EMBL" id="MBA9004791.1"/>
    </source>
</evidence>
<comment type="caution">
    <text evidence="3">The sequence shown here is derived from an EMBL/GenBank/DDBJ whole genome shotgun (WGS) entry which is preliminary data.</text>
</comment>
<feature type="transmembrane region" description="Helical" evidence="2">
    <location>
        <begin position="186"/>
        <end position="205"/>
    </location>
</feature>
<keyword evidence="2" id="KW-0472">Membrane</keyword>